<evidence type="ECO:0008006" key="4">
    <source>
        <dbReference type="Google" id="ProtNLM"/>
    </source>
</evidence>
<feature type="transmembrane region" description="Helical" evidence="1">
    <location>
        <begin position="93"/>
        <end position="112"/>
    </location>
</feature>
<comment type="caution">
    <text evidence="2">The sequence shown here is derived from an EMBL/GenBank/DDBJ whole genome shotgun (WGS) entry which is preliminary data.</text>
</comment>
<proteinExistence type="predicted"/>
<keyword evidence="1" id="KW-0812">Transmembrane</keyword>
<feature type="transmembrane region" description="Helical" evidence="1">
    <location>
        <begin position="124"/>
        <end position="146"/>
    </location>
</feature>
<dbReference type="InterPro" id="IPR018723">
    <property type="entry name" value="DUF2254_membrane"/>
</dbReference>
<evidence type="ECO:0000313" key="2">
    <source>
        <dbReference type="EMBL" id="GAA4282937.1"/>
    </source>
</evidence>
<keyword evidence="3" id="KW-1185">Reference proteome</keyword>
<keyword evidence="1" id="KW-0472">Membrane</keyword>
<evidence type="ECO:0000313" key="3">
    <source>
        <dbReference type="Proteomes" id="UP001501586"/>
    </source>
</evidence>
<dbReference type="Proteomes" id="UP001501586">
    <property type="component" value="Unassembled WGS sequence"/>
</dbReference>
<accession>A0ABP8EG26</accession>
<evidence type="ECO:0000256" key="1">
    <source>
        <dbReference type="SAM" id="Phobius"/>
    </source>
</evidence>
<feature type="transmembrane region" description="Helical" evidence="1">
    <location>
        <begin position="49"/>
        <end position="72"/>
    </location>
</feature>
<keyword evidence="1" id="KW-1133">Transmembrane helix</keyword>
<gene>
    <name evidence="2" type="ORF">GCM10022261_04680</name>
</gene>
<dbReference type="Pfam" id="PF10011">
    <property type="entry name" value="DUF2254"/>
    <property type="match status" value="1"/>
</dbReference>
<protein>
    <recommendedName>
        <fullName evidence="4">DUF2254 domain-containing protein</fullName>
    </recommendedName>
</protein>
<organism evidence="2 3">
    <name type="scientific">Brevibacterium daeguense</name>
    <dbReference type="NCBI Taxonomy" id="909936"/>
    <lineage>
        <taxon>Bacteria</taxon>
        <taxon>Bacillati</taxon>
        <taxon>Actinomycetota</taxon>
        <taxon>Actinomycetes</taxon>
        <taxon>Micrococcales</taxon>
        <taxon>Brevibacteriaceae</taxon>
        <taxon>Brevibacterium</taxon>
    </lineage>
</organism>
<reference evidence="3" key="1">
    <citation type="journal article" date="2019" name="Int. J. Syst. Evol. Microbiol.">
        <title>The Global Catalogue of Microorganisms (GCM) 10K type strain sequencing project: providing services to taxonomists for standard genome sequencing and annotation.</title>
        <authorList>
            <consortium name="The Broad Institute Genomics Platform"/>
            <consortium name="The Broad Institute Genome Sequencing Center for Infectious Disease"/>
            <person name="Wu L."/>
            <person name="Ma J."/>
        </authorList>
    </citation>
    <scope>NUCLEOTIDE SEQUENCE [LARGE SCALE GENOMIC DNA]</scope>
    <source>
        <strain evidence="3">JCM 17458</strain>
    </source>
</reference>
<name>A0ABP8EG26_9MICO</name>
<dbReference type="EMBL" id="BAABAZ010000004">
    <property type="protein sequence ID" value="GAA4282937.1"/>
    <property type="molecule type" value="Genomic_DNA"/>
</dbReference>
<sequence length="421" mass="45688">MLPALCVVAAAVLAQVMVAVDRVLPDDLSSPWISWIYTVGIDGSRSMLSSIGASMLGVAATAFSITISVIATTSSTYGPRLVRNFMADRGNQLVLGVLVSTFVYTLLVLRTIRSAEDPAAVFLPHLAVNFALVLAVADVAVVVYFIHHIASSVQVDTLVRGAQRRFGAVIERWHPREPVPTTEPRSGGGEVTADAVGYVVSVEFQRLSALTDEQDVVVELAPRVGDHVLASTVLAHVWPAGRAQVLTDRLRQCVRIADSRSADQDVRFAEQQLVELAVRALSPSTNDPYTAINAVEEVAEGIATAVSRPRPGNTIVEGGVPRVRYGTVGLEEIVDMPFDHIRPYAINHVPVLQALTDLAARIEIASIHPEITARARRHVEVLLEQLRASDPPPHDQHRIEQHVAARRTAVDDHERQMTDEG</sequence>